<evidence type="ECO:0000313" key="5">
    <source>
        <dbReference type="Proteomes" id="UP001596099"/>
    </source>
</evidence>
<dbReference type="Proteomes" id="UP001596099">
    <property type="component" value="Unassembled WGS sequence"/>
</dbReference>
<evidence type="ECO:0000256" key="2">
    <source>
        <dbReference type="SAM" id="Phobius"/>
    </source>
</evidence>
<keyword evidence="2" id="KW-1133">Transmembrane helix</keyword>
<organism evidence="4 5">
    <name type="scientific">Halomarina salina</name>
    <dbReference type="NCBI Taxonomy" id="1872699"/>
    <lineage>
        <taxon>Archaea</taxon>
        <taxon>Methanobacteriati</taxon>
        <taxon>Methanobacteriota</taxon>
        <taxon>Stenosarchaea group</taxon>
        <taxon>Halobacteria</taxon>
        <taxon>Halobacteriales</taxon>
        <taxon>Natronomonadaceae</taxon>
        <taxon>Halomarina</taxon>
    </lineage>
</organism>
<accession>A0ABD5RGS2</accession>
<feature type="transmembrane region" description="Helical" evidence="2">
    <location>
        <begin position="58"/>
        <end position="84"/>
    </location>
</feature>
<gene>
    <name evidence="4" type="ORF">ACFPYI_00385</name>
</gene>
<feature type="transmembrane region" description="Helical" evidence="2">
    <location>
        <begin position="130"/>
        <end position="149"/>
    </location>
</feature>
<comment type="caution">
    <text evidence="4">The sequence shown here is derived from an EMBL/GenBank/DDBJ whole genome shotgun (WGS) entry which is preliminary data.</text>
</comment>
<evidence type="ECO:0000256" key="1">
    <source>
        <dbReference type="SAM" id="MobiDB-lite"/>
    </source>
</evidence>
<dbReference type="InterPro" id="IPR057169">
    <property type="entry name" value="DUF7847"/>
</dbReference>
<sequence>MSIQVLDTAERGIRRAVTRNGLVLMAVLFVIGLATALVDLGLDRLVVFDPADPAAVEFVAPTLGASLLSLALSVLGMVVVIGATRILVSDETETLPREAFTHRMGWAWLNVFVGTIVFAILVAFGFVALIVPGFFLLVALAFWTVFVAVEDQSFVAGMRSSWALTRGNRLSLFVLGLLMFVVGIGIGIAFGIVGFVGGTIALVLGQAASAISTVFGLAVLATAYNTLRATDDEESPEAPAADPQTPGSGATGGI</sequence>
<dbReference type="AlphaFoldDB" id="A0ABD5RGS2"/>
<feature type="transmembrane region" description="Helical" evidence="2">
    <location>
        <begin position="199"/>
        <end position="220"/>
    </location>
</feature>
<keyword evidence="5" id="KW-1185">Reference proteome</keyword>
<protein>
    <recommendedName>
        <fullName evidence="3">DUF7847 domain-containing protein</fullName>
    </recommendedName>
</protein>
<feature type="domain" description="DUF7847" evidence="3">
    <location>
        <begin position="4"/>
        <end position="226"/>
    </location>
</feature>
<feature type="region of interest" description="Disordered" evidence="1">
    <location>
        <begin position="230"/>
        <end position="254"/>
    </location>
</feature>
<feature type="transmembrane region" description="Helical" evidence="2">
    <location>
        <begin position="105"/>
        <end position="124"/>
    </location>
</feature>
<keyword evidence="2" id="KW-0472">Membrane</keyword>
<proteinExistence type="predicted"/>
<reference evidence="4 5" key="1">
    <citation type="journal article" date="2019" name="Int. J. Syst. Evol. Microbiol.">
        <title>The Global Catalogue of Microorganisms (GCM) 10K type strain sequencing project: providing services to taxonomists for standard genome sequencing and annotation.</title>
        <authorList>
            <consortium name="The Broad Institute Genomics Platform"/>
            <consortium name="The Broad Institute Genome Sequencing Center for Infectious Disease"/>
            <person name="Wu L."/>
            <person name="Ma J."/>
        </authorList>
    </citation>
    <scope>NUCLEOTIDE SEQUENCE [LARGE SCALE GENOMIC DNA]</scope>
    <source>
        <strain evidence="4 5">CGMCC 1.12543</strain>
    </source>
</reference>
<feature type="transmembrane region" description="Helical" evidence="2">
    <location>
        <begin position="21"/>
        <end position="38"/>
    </location>
</feature>
<evidence type="ECO:0000313" key="4">
    <source>
        <dbReference type="EMBL" id="MFC5969776.1"/>
    </source>
</evidence>
<dbReference type="Pfam" id="PF25231">
    <property type="entry name" value="DUF7847"/>
    <property type="match status" value="1"/>
</dbReference>
<evidence type="ECO:0000259" key="3">
    <source>
        <dbReference type="Pfam" id="PF25231"/>
    </source>
</evidence>
<keyword evidence="2" id="KW-0812">Transmembrane</keyword>
<feature type="transmembrane region" description="Helical" evidence="2">
    <location>
        <begin position="170"/>
        <end position="193"/>
    </location>
</feature>
<name>A0ABD5RGS2_9EURY</name>
<dbReference type="RefSeq" id="WP_247418104.1">
    <property type="nucleotide sequence ID" value="NZ_JALLGW010000001.1"/>
</dbReference>
<dbReference type="EMBL" id="JBHSQH010000001">
    <property type="protein sequence ID" value="MFC5969776.1"/>
    <property type="molecule type" value="Genomic_DNA"/>
</dbReference>